<keyword evidence="4" id="KW-0805">Transcription regulation</keyword>
<dbReference type="Gene3D" id="6.10.250.690">
    <property type="match status" value="1"/>
</dbReference>
<dbReference type="RefSeq" id="WP_111920871.1">
    <property type="nucleotide sequence ID" value="NZ_CAUWHR010000004.1"/>
</dbReference>
<sequence>MRILIAEDDRDLNAILVSRLKKEHYSVDSCFQGDEVLDYLAGAEYDVLLLDIMMPVLDGLGVLSKIRKKGNSIPVLLLTARDSIEDRVRGLDAGANDYLVKPFALEELLARIRVLLRAGAKEQKTVYQVADLKVHLDTHAVFRGNREINLSGKEFSLLRYLIQNQGVVLSREKLEQHIWNYDYTGGSNVIDVYIRYLRKKIDEGFEPKLIHTVRGAGYVLKEKEGT</sequence>
<dbReference type="FunFam" id="1.10.10.10:FF:000005">
    <property type="entry name" value="Two-component system response regulator"/>
    <property type="match status" value="1"/>
</dbReference>
<evidence type="ECO:0000259" key="10">
    <source>
        <dbReference type="PROSITE" id="PS50110"/>
    </source>
</evidence>
<evidence type="ECO:0000256" key="5">
    <source>
        <dbReference type="ARBA" id="ARBA00023125"/>
    </source>
</evidence>
<evidence type="ECO:0000256" key="7">
    <source>
        <dbReference type="ARBA" id="ARBA00024867"/>
    </source>
</evidence>
<dbReference type="GO" id="GO:0032993">
    <property type="term" value="C:protein-DNA complex"/>
    <property type="evidence" value="ECO:0007669"/>
    <property type="project" value="TreeGrafter"/>
</dbReference>
<dbReference type="GO" id="GO:0000156">
    <property type="term" value="F:phosphorelay response regulator activity"/>
    <property type="evidence" value="ECO:0007669"/>
    <property type="project" value="TreeGrafter"/>
</dbReference>
<dbReference type="SMART" id="SM00448">
    <property type="entry name" value="REC"/>
    <property type="match status" value="1"/>
</dbReference>
<dbReference type="InterPro" id="IPR036388">
    <property type="entry name" value="WH-like_DNA-bd_sf"/>
</dbReference>
<evidence type="ECO:0000256" key="1">
    <source>
        <dbReference type="ARBA" id="ARBA00018672"/>
    </source>
</evidence>
<feature type="domain" description="Response regulatory" evidence="10">
    <location>
        <begin position="2"/>
        <end position="116"/>
    </location>
</feature>
<dbReference type="SMART" id="SM00862">
    <property type="entry name" value="Trans_reg_C"/>
    <property type="match status" value="1"/>
</dbReference>
<keyword evidence="5 9" id="KW-0238">DNA-binding</keyword>
<evidence type="ECO:0000259" key="11">
    <source>
        <dbReference type="PROSITE" id="PS51755"/>
    </source>
</evidence>
<dbReference type="InterPro" id="IPR011006">
    <property type="entry name" value="CheY-like_superfamily"/>
</dbReference>
<dbReference type="Pfam" id="PF00486">
    <property type="entry name" value="Trans_reg_C"/>
    <property type="match status" value="1"/>
</dbReference>
<dbReference type="PANTHER" id="PTHR48111:SF22">
    <property type="entry name" value="REGULATOR OF RPOS"/>
    <property type="match status" value="1"/>
</dbReference>
<dbReference type="Gene3D" id="3.40.50.2300">
    <property type="match status" value="1"/>
</dbReference>
<feature type="domain" description="OmpR/PhoB-type" evidence="11">
    <location>
        <begin position="124"/>
        <end position="222"/>
    </location>
</feature>
<dbReference type="KEGG" id="blau:DQQ01_08495"/>
<comment type="function">
    <text evidence="7">May play the central regulatory role in sporulation. It may be an element of the effector pathway responsible for the activation of sporulation genes in response to nutritional stress. Spo0A may act in concert with spo0H (a sigma factor) to control the expression of some genes that are critical to the sporulation process.</text>
</comment>
<organism evidence="12 13">
    <name type="scientific">Blautia argi</name>
    <dbReference type="NCBI Taxonomy" id="1912897"/>
    <lineage>
        <taxon>Bacteria</taxon>
        <taxon>Bacillati</taxon>
        <taxon>Bacillota</taxon>
        <taxon>Clostridia</taxon>
        <taxon>Lachnospirales</taxon>
        <taxon>Lachnospiraceae</taxon>
        <taxon>Blautia</taxon>
    </lineage>
</organism>
<keyword evidence="2 8" id="KW-0597">Phosphoprotein</keyword>
<gene>
    <name evidence="12" type="ORF">DQQ01_08495</name>
</gene>
<dbReference type="OrthoDB" id="9790442at2"/>
<dbReference type="InterPro" id="IPR001789">
    <property type="entry name" value="Sig_transdc_resp-reg_receiver"/>
</dbReference>
<keyword evidence="6" id="KW-0804">Transcription</keyword>
<dbReference type="PROSITE" id="PS51755">
    <property type="entry name" value="OMPR_PHOB"/>
    <property type="match status" value="1"/>
</dbReference>
<evidence type="ECO:0000313" key="13">
    <source>
        <dbReference type="Proteomes" id="UP000250003"/>
    </source>
</evidence>
<dbReference type="InterPro" id="IPR039420">
    <property type="entry name" value="WalR-like"/>
</dbReference>
<feature type="DNA-binding region" description="OmpR/PhoB-type" evidence="9">
    <location>
        <begin position="124"/>
        <end position="222"/>
    </location>
</feature>
<dbReference type="GO" id="GO:0000976">
    <property type="term" value="F:transcription cis-regulatory region binding"/>
    <property type="evidence" value="ECO:0007669"/>
    <property type="project" value="TreeGrafter"/>
</dbReference>
<dbReference type="Pfam" id="PF00072">
    <property type="entry name" value="Response_reg"/>
    <property type="match status" value="1"/>
</dbReference>
<evidence type="ECO:0000256" key="3">
    <source>
        <dbReference type="ARBA" id="ARBA00023012"/>
    </source>
</evidence>
<keyword evidence="3" id="KW-0902">Two-component regulatory system</keyword>
<dbReference type="SUPFAM" id="SSF52172">
    <property type="entry name" value="CheY-like"/>
    <property type="match status" value="1"/>
</dbReference>
<evidence type="ECO:0000313" key="12">
    <source>
        <dbReference type="EMBL" id="AWY99438.1"/>
    </source>
</evidence>
<dbReference type="InterPro" id="IPR001867">
    <property type="entry name" value="OmpR/PhoB-type_DNA-bd"/>
</dbReference>
<evidence type="ECO:0000256" key="6">
    <source>
        <dbReference type="ARBA" id="ARBA00023163"/>
    </source>
</evidence>
<dbReference type="EMBL" id="CP030280">
    <property type="protein sequence ID" value="AWY99438.1"/>
    <property type="molecule type" value="Genomic_DNA"/>
</dbReference>
<evidence type="ECO:0000256" key="8">
    <source>
        <dbReference type="PROSITE-ProRule" id="PRU00169"/>
    </source>
</evidence>
<dbReference type="PROSITE" id="PS50110">
    <property type="entry name" value="RESPONSE_REGULATORY"/>
    <property type="match status" value="1"/>
</dbReference>
<protein>
    <recommendedName>
        <fullName evidence="1">Stage 0 sporulation protein A homolog</fullName>
    </recommendedName>
</protein>
<dbReference type="Gene3D" id="1.10.10.10">
    <property type="entry name" value="Winged helix-like DNA-binding domain superfamily/Winged helix DNA-binding domain"/>
    <property type="match status" value="1"/>
</dbReference>
<dbReference type="Proteomes" id="UP000250003">
    <property type="component" value="Chromosome"/>
</dbReference>
<name>A0A2Z4UEN6_9FIRM</name>
<evidence type="ECO:0000256" key="9">
    <source>
        <dbReference type="PROSITE-ProRule" id="PRU01091"/>
    </source>
</evidence>
<evidence type="ECO:0000256" key="2">
    <source>
        <dbReference type="ARBA" id="ARBA00022553"/>
    </source>
</evidence>
<dbReference type="CDD" id="cd00383">
    <property type="entry name" value="trans_reg_C"/>
    <property type="match status" value="1"/>
</dbReference>
<dbReference type="GO" id="GO:0005829">
    <property type="term" value="C:cytosol"/>
    <property type="evidence" value="ECO:0007669"/>
    <property type="project" value="TreeGrafter"/>
</dbReference>
<dbReference type="GO" id="GO:0006355">
    <property type="term" value="P:regulation of DNA-templated transcription"/>
    <property type="evidence" value="ECO:0007669"/>
    <property type="project" value="InterPro"/>
</dbReference>
<evidence type="ECO:0000256" key="4">
    <source>
        <dbReference type="ARBA" id="ARBA00023015"/>
    </source>
</evidence>
<dbReference type="PANTHER" id="PTHR48111">
    <property type="entry name" value="REGULATOR OF RPOS"/>
    <property type="match status" value="1"/>
</dbReference>
<reference evidence="13" key="1">
    <citation type="submission" date="2018-06" db="EMBL/GenBank/DDBJ databases">
        <title>Description of Blautia argi sp. nov., a new anaerobic isolated from dog feces.</title>
        <authorList>
            <person name="Chang Y.-H."/>
            <person name="Paek J."/>
            <person name="Shin Y."/>
        </authorList>
    </citation>
    <scope>NUCLEOTIDE SEQUENCE [LARGE SCALE GENOMIC DNA]</scope>
    <source>
        <strain evidence="13">KCTC 15426</strain>
    </source>
</reference>
<feature type="modified residue" description="4-aspartylphosphate" evidence="8">
    <location>
        <position position="51"/>
    </location>
</feature>
<proteinExistence type="predicted"/>
<dbReference type="AlphaFoldDB" id="A0A2Z4UEN6"/>
<keyword evidence="13" id="KW-1185">Reference proteome</keyword>
<accession>A0A2Z4UEN6</accession>